<dbReference type="Proteomes" id="UP001432062">
    <property type="component" value="Chromosome"/>
</dbReference>
<proteinExistence type="predicted"/>
<accession>A0ABZ1YIL9</accession>
<dbReference type="InterPro" id="IPR011146">
    <property type="entry name" value="HIT-like"/>
</dbReference>
<evidence type="ECO:0000313" key="2">
    <source>
        <dbReference type="EMBL" id="WUV43052.1"/>
    </source>
</evidence>
<dbReference type="Gene3D" id="3.30.428.10">
    <property type="entry name" value="HIT-like"/>
    <property type="match status" value="1"/>
</dbReference>
<dbReference type="EMBL" id="CP109441">
    <property type="protein sequence ID" value="WUV43052.1"/>
    <property type="molecule type" value="Genomic_DNA"/>
</dbReference>
<protein>
    <submittedName>
        <fullName evidence="2">HIT domain-containing protein</fullName>
    </submittedName>
</protein>
<dbReference type="RefSeq" id="WP_327096299.1">
    <property type="nucleotide sequence ID" value="NZ_CP109149.1"/>
</dbReference>
<feature type="domain" description="HIT" evidence="1">
    <location>
        <begin position="21"/>
        <end position="107"/>
    </location>
</feature>
<evidence type="ECO:0000313" key="3">
    <source>
        <dbReference type="Proteomes" id="UP001432062"/>
    </source>
</evidence>
<dbReference type="InterPro" id="IPR036265">
    <property type="entry name" value="HIT-like_sf"/>
</dbReference>
<reference evidence="2" key="1">
    <citation type="submission" date="2022-10" db="EMBL/GenBank/DDBJ databases">
        <title>The complete genomes of actinobacterial strains from the NBC collection.</title>
        <authorList>
            <person name="Joergensen T.S."/>
            <person name="Alvarez Arevalo M."/>
            <person name="Sterndorff E.B."/>
            <person name="Faurdal D."/>
            <person name="Vuksanovic O."/>
            <person name="Mourched A.-S."/>
            <person name="Charusanti P."/>
            <person name="Shaw S."/>
            <person name="Blin K."/>
            <person name="Weber T."/>
        </authorList>
    </citation>
    <scope>NUCLEOTIDE SEQUENCE</scope>
    <source>
        <strain evidence="2">NBC_01482</strain>
    </source>
</reference>
<dbReference type="SUPFAM" id="SSF54197">
    <property type="entry name" value="HIT-like"/>
    <property type="match status" value="1"/>
</dbReference>
<sequence>MGNECPICDKHRGIGALVGPVIYADDLVLVTHRPLTEGTPVPGYLFVETRRHAPTLSTLTDAEAQAVGWAARRAAHALHVELAPEFVFSAITGLSVAHFHQHVFARPHGTPASVPWTNADAWPDAPHLDACALGELCDRLAIHFVTEH</sequence>
<organism evidence="2 3">
    <name type="scientific">Nocardia vinacea</name>
    <dbReference type="NCBI Taxonomy" id="96468"/>
    <lineage>
        <taxon>Bacteria</taxon>
        <taxon>Bacillati</taxon>
        <taxon>Actinomycetota</taxon>
        <taxon>Actinomycetes</taxon>
        <taxon>Mycobacteriales</taxon>
        <taxon>Nocardiaceae</taxon>
        <taxon>Nocardia</taxon>
    </lineage>
</organism>
<evidence type="ECO:0000259" key="1">
    <source>
        <dbReference type="Pfam" id="PF01230"/>
    </source>
</evidence>
<name>A0ABZ1YIL9_9NOCA</name>
<gene>
    <name evidence="2" type="ORF">OG563_27905</name>
</gene>
<dbReference type="Pfam" id="PF01230">
    <property type="entry name" value="HIT"/>
    <property type="match status" value="1"/>
</dbReference>
<keyword evidence="3" id="KW-1185">Reference proteome</keyword>